<keyword evidence="8" id="KW-1185">Reference proteome</keyword>
<dbReference type="Proteomes" id="UP000193144">
    <property type="component" value="Unassembled WGS sequence"/>
</dbReference>
<name>A0A1Y1ZFQ9_9PLEO</name>
<dbReference type="OrthoDB" id="10261408at2759"/>
<dbReference type="CDD" id="cd00067">
    <property type="entry name" value="GAL4"/>
    <property type="match status" value="1"/>
</dbReference>
<dbReference type="PROSITE" id="PS00463">
    <property type="entry name" value="ZN2_CY6_FUNGAL_1"/>
    <property type="match status" value="1"/>
</dbReference>
<dbReference type="PANTHER" id="PTHR31069:SF32">
    <property type="entry name" value="ARGININE METABOLISM REGULATION PROTEIN II"/>
    <property type="match status" value="1"/>
</dbReference>
<proteinExistence type="predicted"/>
<evidence type="ECO:0000256" key="4">
    <source>
        <dbReference type="ARBA" id="ARBA00023242"/>
    </source>
</evidence>
<gene>
    <name evidence="7" type="ORF">BCR34DRAFT_488260</name>
</gene>
<comment type="caution">
    <text evidence="7">The sequence shown here is derived from an EMBL/GenBank/DDBJ whole genome shotgun (WGS) entry which is preliminary data.</text>
</comment>
<evidence type="ECO:0000256" key="5">
    <source>
        <dbReference type="SAM" id="MobiDB-lite"/>
    </source>
</evidence>
<reference evidence="7 8" key="1">
    <citation type="submission" date="2016-07" db="EMBL/GenBank/DDBJ databases">
        <title>Pervasive Adenine N6-methylation of Active Genes in Fungi.</title>
        <authorList>
            <consortium name="DOE Joint Genome Institute"/>
            <person name="Mondo S.J."/>
            <person name="Dannebaum R.O."/>
            <person name="Kuo R.C."/>
            <person name="Labutti K."/>
            <person name="Haridas S."/>
            <person name="Kuo A."/>
            <person name="Salamov A."/>
            <person name="Ahrendt S.R."/>
            <person name="Lipzen A."/>
            <person name="Sullivan W."/>
            <person name="Andreopoulos W.B."/>
            <person name="Clum A."/>
            <person name="Lindquist E."/>
            <person name="Daum C."/>
            <person name="Ramamoorthy G.K."/>
            <person name="Gryganskyi A."/>
            <person name="Culley D."/>
            <person name="Magnuson J.K."/>
            <person name="James T.Y."/>
            <person name="O'Malley M.A."/>
            <person name="Stajich J.E."/>
            <person name="Spatafora J.W."/>
            <person name="Visel A."/>
            <person name="Grigoriev I.V."/>
        </authorList>
    </citation>
    <scope>NUCLEOTIDE SEQUENCE [LARGE SCALE GENOMIC DNA]</scope>
    <source>
        <strain evidence="7 8">CBS 115471</strain>
    </source>
</reference>
<dbReference type="InterPro" id="IPR050675">
    <property type="entry name" value="OAF3"/>
</dbReference>
<feature type="compositionally biased region" description="Basic and acidic residues" evidence="5">
    <location>
        <begin position="58"/>
        <end position="73"/>
    </location>
</feature>
<dbReference type="STRING" id="1231657.A0A1Y1ZFQ9"/>
<dbReference type="PANTHER" id="PTHR31069">
    <property type="entry name" value="OLEATE-ACTIVATED TRANSCRIPTION FACTOR 1-RELATED"/>
    <property type="match status" value="1"/>
</dbReference>
<evidence type="ECO:0000313" key="8">
    <source>
        <dbReference type="Proteomes" id="UP000193144"/>
    </source>
</evidence>
<evidence type="ECO:0000256" key="3">
    <source>
        <dbReference type="ARBA" id="ARBA00023163"/>
    </source>
</evidence>
<keyword evidence="3" id="KW-0804">Transcription</keyword>
<protein>
    <recommendedName>
        <fullName evidence="6">Zn(2)-C6 fungal-type domain-containing protein</fullName>
    </recommendedName>
</protein>
<feature type="region of interest" description="Disordered" evidence="5">
    <location>
        <begin position="58"/>
        <end position="109"/>
    </location>
</feature>
<evidence type="ECO:0000256" key="1">
    <source>
        <dbReference type="ARBA" id="ARBA00023015"/>
    </source>
</evidence>
<keyword evidence="1" id="KW-0805">Transcription regulation</keyword>
<dbReference type="InterPro" id="IPR036864">
    <property type="entry name" value="Zn2-C6_fun-type_DNA-bd_sf"/>
</dbReference>
<dbReference type="SMART" id="SM00066">
    <property type="entry name" value="GAL4"/>
    <property type="match status" value="1"/>
</dbReference>
<dbReference type="Pfam" id="PF00172">
    <property type="entry name" value="Zn_clus"/>
    <property type="match status" value="1"/>
</dbReference>
<dbReference type="InterPro" id="IPR001138">
    <property type="entry name" value="Zn2Cys6_DnaBD"/>
</dbReference>
<dbReference type="EMBL" id="MCFA01000095">
    <property type="protein sequence ID" value="ORY08807.1"/>
    <property type="molecule type" value="Genomic_DNA"/>
</dbReference>
<sequence>MSLSLHASTVRIFEPNRTKRRRLNSACNYCRTRKTRCDEQKPSCHACLAAGLPCITTDPKRSERHIERREAGKRSGHTKPHSILDHTPGNKDSQGQGEIGGPPGTAVSP</sequence>
<dbReference type="Gene3D" id="4.10.240.10">
    <property type="entry name" value="Zn(2)-C6 fungal-type DNA-binding domain"/>
    <property type="match status" value="1"/>
</dbReference>
<evidence type="ECO:0000256" key="2">
    <source>
        <dbReference type="ARBA" id="ARBA00023125"/>
    </source>
</evidence>
<dbReference type="GO" id="GO:0000981">
    <property type="term" value="F:DNA-binding transcription factor activity, RNA polymerase II-specific"/>
    <property type="evidence" value="ECO:0007669"/>
    <property type="project" value="InterPro"/>
</dbReference>
<organism evidence="7 8">
    <name type="scientific">Clohesyomyces aquaticus</name>
    <dbReference type="NCBI Taxonomy" id="1231657"/>
    <lineage>
        <taxon>Eukaryota</taxon>
        <taxon>Fungi</taxon>
        <taxon>Dikarya</taxon>
        <taxon>Ascomycota</taxon>
        <taxon>Pezizomycotina</taxon>
        <taxon>Dothideomycetes</taxon>
        <taxon>Pleosporomycetidae</taxon>
        <taxon>Pleosporales</taxon>
        <taxon>Lindgomycetaceae</taxon>
        <taxon>Clohesyomyces</taxon>
    </lineage>
</organism>
<accession>A0A1Y1ZFQ9</accession>
<keyword evidence="4" id="KW-0539">Nucleus</keyword>
<dbReference type="SUPFAM" id="SSF57701">
    <property type="entry name" value="Zn2/Cys6 DNA-binding domain"/>
    <property type="match status" value="1"/>
</dbReference>
<dbReference type="GO" id="GO:0003677">
    <property type="term" value="F:DNA binding"/>
    <property type="evidence" value="ECO:0007669"/>
    <property type="project" value="UniProtKB-KW"/>
</dbReference>
<dbReference type="GO" id="GO:0008270">
    <property type="term" value="F:zinc ion binding"/>
    <property type="evidence" value="ECO:0007669"/>
    <property type="project" value="InterPro"/>
</dbReference>
<feature type="domain" description="Zn(2)-C6 fungal-type" evidence="6">
    <location>
        <begin position="26"/>
        <end position="56"/>
    </location>
</feature>
<dbReference type="AlphaFoldDB" id="A0A1Y1ZFQ9"/>
<evidence type="ECO:0000259" key="6">
    <source>
        <dbReference type="PROSITE" id="PS50048"/>
    </source>
</evidence>
<evidence type="ECO:0000313" key="7">
    <source>
        <dbReference type="EMBL" id="ORY08807.1"/>
    </source>
</evidence>
<dbReference type="PROSITE" id="PS50048">
    <property type="entry name" value="ZN2_CY6_FUNGAL_2"/>
    <property type="match status" value="1"/>
</dbReference>
<dbReference type="PRINTS" id="PR00755">
    <property type="entry name" value="AFLATOXINBRP"/>
</dbReference>
<keyword evidence="2" id="KW-0238">DNA-binding</keyword>